<feature type="domain" description="HTH marR-type" evidence="1">
    <location>
        <begin position="7"/>
        <end position="138"/>
    </location>
</feature>
<dbReference type="STRING" id="1193682.BJP25_20735"/>
<evidence type="ECO:0000259" key="1">
    <source>
        <dbReference type="PROSITE" id="PS50995"/>
    </source>
</evidence>
<accession>A0A1Q9LKJ1</accession>
<dbReference type="InterPro" id="IPR036390">
    <property type="entry name" value="WH_DNA-bd_sf"/>
</dbReference>
<dbReference type="InterPro" id="IPR036388">
    <property type="entry name" value="WH-like_DNA-bd_sf"/>
</dbReference>
<gene>
    <name evidence="2" type="ORF">BJP25_20735</name>
</gene>
<reference evidence="2 3" key="1">
    <citation type="submission" date="2016-10" db="EMBL/GenBank/DDBJ databases">
        <title>The Draft Genome Sequence of Actinokineospora bangkokensis 44EHWT reveals the biosynthetic pathway of antifungal compounds Thailandins with unusual extender unit butylmalonyl-CoA.</title>
        <authorList>
            <person name="Greule A."/>
            <person name="Intra B."/>
            <person name="Flemming S."/>
            <person name="Rommel M.G."/>
            <person name="Panbangred W."/>
            <person name="Bechthold A."/>
        </authorList>
    </citation>
    <scope>NUCLEOTIDE SEQUENCE [LARGE SCALE GENOMIC DNA]</scope>
    <source>
        <strain evidence="2 3">44EHW</strain>
    </source>
</reference>
<dbReference type="Proteomes" id="UP000186040">
    <property type="component" value="Unassembled WGS sequence"/>
</dbReference>
<dbReference type="OrthoDB" id="3177763at2"/>
<dbReference type="AlphaFoldDB" id="A0A1Q9LKJ1"/>
<dbReference type="SUPFAM" id="SSF46785">
    <property type="entry name" value="Winged helix' DNA-binding domain"/>
    <property type="match status" value="1"/>
</dbReference>
<dbReference type="InterPro" id="IPR039422">
    <property type="entry name" value="MarR/SlyA-like"/>
</dbReference>
<protein>
    <submittedName>
        <fullName evidence="2">MarR family transcriptional regulator</fullName>
    </submittedName>
</protein>
<comment type="caution">
    <text evidence="2">The sequence shown here is derived from an EMBL/GenBank/DDBJ whole genome shotgun (WGS) entry which is preliminary data.</text>
</comment>
<dbReference type="PANTHER" id="PTHR33164">
    <property type="entry name" value="TRANSCRIPTIONAL REGULATOR, MARR FAMILY"/>
    <property type="match status" value="1"/>
</dbReference>
<dbReference type="SMART" id="SM00347">
    <property type="entry name" value="HTH_MARR"/>
    <property type="match status" value="1"/>
</dbReference>
<evidence type="ECO:0000313" key="2">
    <source>
        <dbReference type="EMBL" id="OLR92499.1"/>
    </source>
</evidence>
<dbReference type="PANTHER" id="PTHR33164:SF43">
    <property type="entry name" value="HTH-TYPE TRANSCRIPTIONAL REPRESSOR YETL"/>
    <property type="match status" value="1"/>
</dbReference>
<dbReference type="RefSeq" id="WP_075975642.1">
    <property type="nucleotide sequence ID" value="NZ_MKQR01000016.1"/>
</dbReference>
<sequence length="146" mass="15302">MSQAGPLDRAGYLVKQVQQAFHRACEDRLRPLGVSMSQYAVLRAVADTGGAPAAELARRTFVTRQSLRDVLAGLTAAGLVEVGAVTTGRARPVTLTGRGEDVLARAEQVVLTVDDRMTASLTAEQVGQLTALLRSCAADLAAPDEG</sequence>
<dbReference type="InterPro" id="IPR000835">
    <property type="entry name" value="HTH_MarR-typ"/>
</dbReference>
<dbReference type="Gene3D" id="1.10.10.10">
    <property type="entry name" value="Winged helix-like DNA-binding domain superfamily/Winged helix DNA-binding domain"/>
    <property type="match status" value="1"/>
</dbReference>
<dbReference type="GO" id="GO:0003700">
    <property type="term" value="F:DNA-binding transcription factor activity"/>
    <property type="evidence" value="ECO:0007669"/>
    <property type="project" value="InterPro"/>
</dbReference>
<dbReference type="EMBL" id="MKQR01000016">
    <property type="protein sequence ID" value="OLR92499.1"/>
    <property type="molecule type" value="Genomic_DNA"/>
</dbReference>
<dbReference type="Pfam" id="PF12802">
    <property type="entry name" value="MarR_2"/>
    <property type="match status" value="1"/>
</dbReference>
<proteinExistence type="predicted"/>
<evidence type="ECO:0000313" key="3">
    <source>
        <dbReference type="Proteomes" id="UP000186040"/>
    </source>
</evidence>
<dbReference type="GO" id="GO:0006950">
    <property type="term" value="P:response to stress"/>
    <property type="evidence" value="ECO:0007669"/>
    <property type="project" value="TreeGrafter"/>
</dbReference>
<keyword evidence="3" id="KW-1185">Reference proteome</keyword>
<dbReference type="PROSITE" id="PS50995">
    <property type="entry name" value="HTH_MARR_2"/>
    <property type="match status" value="1"/>
</dbReference>
<organism evidence="2 3">
    <name type="scientific">Actinokineospora bangkokensis</name>
    <dbReference type="NCBI Taxonomy" id="1193682"/>
    <lineage>
        <taxon>Bacteria</taxon>
        <taxon>Bacillati</taxon>
        <taxon>Actinomycetota</taxon>
        <taxon>Actinomycetes</taxon>
        <taxon>Pseudonocardiales</taxon>
        <taxon>Pseudonocardiaceae</taxon>
        <taxon>Actinokineospora</taxon>
    </lineage>
</organism>
<name>A0A1Q9LKJ1_9PSEU</name>